<dbReference type="InterPro" id="IPR003423">
    <property type="entry name" value="OMP_efflux"/>
</dbReference>
<dbReference type="AlphaFoldDB" id="A0A418W858"/>
<dbReference type="Gene3D" id="2.20.200.10">
    <property type="entry name" value="Outer membrane efflux proteins (OEP)"/>
    <property type="match status" value="1"/>
</dbReference>
<comment type="caution">
    <text evidence="4">The sequence shown here is derived from an EMBL/GenBank/DDBJ whole genome shotgun (WGS) entry which is preliminary data.</text>
</comment>
<evidence type="ECO:0000313" key="4">
    <source>
        <dbReference type="EMBL" id="RJF86191.1"/>
    </source>
</evidence>
<evidence type="ECO:0000313" key="5">
    <source>
        <dbReference type="Proteomes" id="UP000286100"/>
    </source>
</evidence>
<accession>A0A418W858</accession>
<dbReference type="GO" id="GO:0005886">
    <property type="term" value="C:plasma membrane"/>
    <property type="evidence" value="ECO:0007669"/>
    <property type="project" value="UniProtKB-SubCell"/>
</dbReference>
<dbReference type="Gene3D" id="1.20.1600.10">
    <property type="entry name" value="Outer membrane efflux proteins (OEP)"/>
    <property type="match status" value="1"/>
</dbReference>
<dbReference type="NCBIfam" id="TIGR01845">
    <property type="entry name" value="outer_NodT"/>
    <property type="match status" value="1"/>
</dbReference>
<dbReference type="EMBL" id="QYUM01000004">
    <property type="protein sequence ID" value="RJF86191.1"/>
    <property type="molecule type" value="Genomic_DNA"/>
</dbReference>
<reference evidence="4 5" key="1">
    <citation type="submission" date="2018-09" db="EMBL/GenBank/DDBJ databases">
        <authorList>
            <person name="Zhu H."/>
        </authorList>
    </citation>
    <scope>NUCLEOTIDE SEQUENCE [LARGE SCALE GENOMIC DNA]</scope>
    <source>
        <strain evidence="4 5">K2R01-6</strain>
    </source>
</reference>
<keyword evidence="5" id="KW-1185">Reference proteome</keyword>
<dbReference type="SUPFAM" id="SSF56954">
    <property type="entry name" value="Outer membrane efflux proteins (OEP)"/>
    <property type="match status" value="1"/>
</dbReference>
<keyword evidence="2" id="KW-0564">Palmitate</keyword>
<keyword evidence="3" id="KW-0175">Coiled coil</keyword>
<dbReference type="PANTHER" id="PTHR30203:SF32">
    <property type="entry name" value="CATION EFFLUX SYSTEM PROTEIN CUSC"/>
    <property type="match status" value="1"/>
</dbReference>
<comment type="similarity">
    <text evidence="1 2">Belongs to the outer membrane factor (OMF) (TC 1.B.17) family.</text>
</comment>
<organism evidence="4 5">
    <name type="scientific">Sphingomonas cavernae</name>
    <dbReference type="NCBI Taxonomy" id="2320861"/>
    <lineage>
        <taxon>Bacteria</taxon>
        <taxon>Pseudomonadati</taxon>
        <taxon>Pseudomonadota</taxon>
        <taxon>Alphaproteobacteria</taxon>
        <taxon>Sphingomonadales</taxon>
        <taxon>Sphingomonadaceae</taxon>
        <taxon>Sphingomonas</taxon>
    </lineage>
</organism>
<keyword evidence="2" id="KW-1134">Transmembrane beta strand</keyword>
<proteinExistence type="inferred from homology"/>
<dbReference type="GO" id="GO:0015562">
    <property type="term" value="F:efflux transmembrane transporter activity"/>
    <property type="evidence" value="ECO:0007669"/>
    <property type="project" value="InterPro"/>
</dbReference>
<dbReference type="InterPro" id="IPR010131">
    <property type="entry name" value="MdtP/NodT-like"/>
</dbReference>
<sequence length="484" mass="51145">MSAPSTPAKAGVQSRPHNGWTPAFAGVLLALSACTVGPDYARPADTTAGQWLAPTESTPVDTSWWHALNDPVLTELVDQAVARNLDLKEAEARLREARANRDAAAGRRLPQLNATGSATQNQLSENGQIPVGNIPGFDRSFPLFDAGFDAAWEIDLWGRNARTVEAAGARTEAAEAARHETLMRIIAEVVRSYADLRGAQARYASAAGDAEAQEGIARLVNERYRAGESARFDWLRADAQAKSTRAAIAGIDADAKAAAWRLALLTGQPPEAVAEKLLAPAPLPHSPATVAAGLRSDLLRRRPDIVQAERELAAATADIGVASAELFPRLSLLGSIGQQAQSGGDFFSGGSTRFSIGPSLHWPIFAGGTIRANIRAADARADAAGARYESAVLTALSDSETALNRYAAAQVTRADRETARTQTAEALALARQRFRAGEDDLIVLLDAQSAYSAAERQSIDARIAELQALVALYKALGGGWESGG</sequence>
<protein>
    <submittedName>
        <fullName evidence="4">Efflux transporter outer membrane subunit</fullName>
    </submittedName>
</protein>
<dbReference type="Pfam" id="PF02321">
    <property type="entry name" value="OEP"/>
    <property type="match status" value="2"/>
</dbReference>
<evidence type="ECO:0000256" key="1">
    <source>
        <dbReference type="ARBA" id="ARBA00007613"/>
    </source>
</evidence>
<gene>
    <name evidence="4" type="ORF">D3876_18050</name>
</gene>
<keyword evidence="2" id="KW-0449">Lipoprotein</keyword>
<feature type="coiled-coil region" evidence="3">
    <location>
        <begin position="80"/>
        <end position="107"/>
    </location>
</feature>
<evidence type="ECO:0000256" key="3">
    <source>
        <dbReference type="SAM" id="Coils"/>
    </source>
</evidence>
<dbReference type="Proteomes" id="UP000286100">
    <property type="component" value="Unassembled WGS sequence"/>
</dbReference>
<keyword evidence="2" id="KW-0472">Membrane</keyword>
<dbReference type="PANTHER" id="PTHR30203">
    <property type="entry name" value="OUTER MEMBRANE CATION EFFLUX PROTEIN"/>
    <property type="match status" value="1"/>
</dbReference>
<keyword evidence="2" id="KW-0812">Transmembrane</keyword>
<comment type="subcellular location">
    <subcellularLocation>
        <location evidence="2">Cell membrane</location>
        <topology evidence="2">Lipid-anchor</topology>
    </subcellularLocation>
</comment>
<name>A0A418W858_9SPHN</name>
<evidence type="ECO:0000256" key="2">
    <source>
        <dbReference type="RuleBase" id="RU362097"/>
    </source>
</evidence>
<dbReference type="OrthoDB" id="7181739at2"/>